<organism evidence="7 8">
    <name type="scientific">Paenibacillus physcomitrellae</name>
    <dbReference type="NCBI Taxonomy" id="1619311"/>
    <lineage>
        <taxon>Bacteria</taxon>
        <taxon>Bacillati</taxon>
        <taxon>Bacillota</taxon>
        <taxon>Bacilli</taxon>
        <taxon>Bacillales</taxon>
        <taxon>Paenibacillaceae</taxon>
        <taxon>Paenibacillus</taxon>
    </lineage>
</organism>
<feature type="chain" id="PRO_5045671124" description="Aldouronate transport system substrate-binding protein" evidence="6">
    <location>
        <begin position="21"/>
        <end position="574"/>
    </location>
</feature>
<evidence type="ECO:0000256" key="3">
    <source>
        <dbReference type="ARBA" id="ARBA00023136"/>
    </source>
</evidence>
<name>A0ABQ1GDN7_9BACL</name>
<evidence type="ECO:0000256" key="4">
    <source>
        <dbReference type="ARBA" id="ARBA00023139"/>
    </source>
</evidence>
<dbReference type="Pfam" id="PF01547">
    <property type="entry name" value="SBP_bac_1"/>
    <property type="match status" value="1"/>
</dbReference>
<keyword evidence="1" id="KW-1003">Cell membrane</keyword>
<keyword evidence="5" id="KW-0449">Lipoprotein</keyword>
<dbReference type="InterPro" id="IPR050490">
    <property type="entry name" value="Bact_solute-bd_prot1"/>
</dbReference>
<dbReference type="SUPFAM" id="SSF53850">
    <property type="entry name" value="Periplasmic binding protein-like II"/>
    <property type="match status" value="1"/>
</dbReference>
<dbReference type="EMBL" id="BMHF01000009">
    <property type="protein sequence ID" value="GGA41798.1"/>
    <property type="molecule type" value="Genomic_DNA"/>
</dbReference>
<dbReference type="Gene3D" id="3.40.190.10">
    <property type="entry name" value="Periplasmic binding protein-like II"/>
    <property type="match status" value="2"/>
</dbReference>
<protein>
    <recommendedName>
        <fullName evidence="9">Aldouronate transport system substrate-binding protein</fullName>
    </recommendedName>
</protein>
<feature type="signal peptide" evidence="6">
    <location>
        <begin position="1"/>
        <end position="20"/>
    </location>
</feature>
<dbReference type="PANTHER" id="PTHR43649">
    <property type="entry name" value="ARABINOSE-BINDING PROTEIN-RELATED"/>
    <property type="match status" value="1"/>
</dbReference>
<dbReference type="RefSeq" id="WP_094093884.1">
    <property type="nucleotide sequence ID" value="NZ_BMHF01000009.1"/>
</dbReference>
<gene>
    <name evidence="7" type="ORF">GCM10010917_28840</name>
</gene>
<dbReference type="InterPro" id="IPR006059">
    <property type="entry name" value="SBP"/>
</dbReference>
<dbReference type="PROSITE" id="PS51257">
    <property type="entry name" value="PROKAR_LIPOPROTEIN"/>
    <property type="match status" value="1"/>
</dbReference>
<evidence type="ECO:0000256" key="5">
    <source>
        <dbReference type="ARBA" id="ARBA00023288"/>
    </source>
</evidence>
<evidence type="ECO:0008006" key="9">
    <source>
        <dbReference type="Google" id="ProtNLM"/>
    </source>
</evidence>
<evidence type="ECO:0000256" key="1">
    <source>
        <dbReference type="ARBA" id="ARBA00022475"/>
    </source>
</evidence>
<dbReference type="PANTHER" id="PTHR43649:SF33">
    <property type="entry name" value="POLYGALACTURONAN_RHAMNOGALACTURONAN-BINDING PROTEIN YTCQ"/>
    <property type="match status" value="1"/>
</dbReference>
<dbReference type="Proteomes" id="UP000609323">
    <property type="component" value="Unassembled WGS sequence"/>
</dbReference>
<sequence length="574" mass="62771">MMRRKVLAFLLAGVMLTTLAACSGNAPNNANSSGSPNAGTASTNSSKDNVELTVLSLPGNESGVATGWWAEEVKKATGVTLNFLPTGDQGEQKLQAMMASGSLPDIVVFKDYKQVQNAVDANMLAAYDDYKELVPNLYANAATSLKYYADNLSGGKGKSYGVGTKIKTDPETKGDSGPFIRYDLYKKVGAPPVNTLDDLLAVLKKMQDAEPTNADGQKVYGLSIWKDWDQSYMTMGMFAAPYMGSKIPDEKSLVEIHNVGGESKVESILSDDSAYMNFLHFLYQANQMGLLDPDSITQRFDDAVAKTTAGRVLFALDGWGTSDFSTVERQNQGIGFMPLPLGYTRTRTALQPVGVPWTMSVSASSKNIEKAMEFVNWNYSFDAARTTENGPKGVTWDTDANGKPALTQKYFDIQQHPDDVFADGKTYAKGASPLNALAFWGSSINPEDGAAVGNVFWDKSPYAPADTKLRLEWQADYGAYDMNSYLTKNADKTQTETVATYPTLSDDMVVLSSRIGDVVKTNSWKMVLAKNDAEYNELKDKMISDADKIGINDFVKWYTDEYKKAEDLAAEYSE</sequence>
<evidence type="ECO:0000313" key="8">
    <source>
        <dbReference type="Proteomes" id="UP000609323"/>
    </source>
</evidence>
<evidence type="ECO:0000256" key="2">
    <source>
        <dbReference type="ARBA" id="ARBA00022729"/>
    </source>
</evidence>
<comment type="caution">
    <text evidence="7">The sequence shown here is derived from an EMBL/GenBank/DDBJ whole genome shotgun (WGS) entry which is preliminary data.</text>
</comment>
<keyword evidence="8" id="KW-1185">Reference proteome</keyword>
<reference evidence="8" key="1">
    <citation type="journal article" date="2019" name="Int. J. Syst. Evol. Microbiol.">
        <title>The Global Catalogue of Microorganisms (GCM) 10K type strain sequencing project: providing services to taxonomists for standard genome sequencing and annotation.</title>
        <authorList>
            <consortium name="The Broad Institute Genomics Platform"/>
            <consortium name="The Broad Institute Genome Sequencing Center for Infectious Disease"/>
            <person name="Wu L."/>
            <person name="Ma J."/>
        </authorList>
    </citation>
    <scope>NUCLEOTIDE SEQUENCE [LARGE SCALE GENOMIC DNA]</scope>
    <source>
        <strain evidence="8">CGMCC 1.15044</strain>
    </source>
</reference>
<accession>A0ABQ1GDN7</accession>
<keyword evidence="2 6" id="KW-0732">Signal</keyword>
<evidence type="ECO:0000313" key="7">
    <source>
        <dbReference type="EMBL" id="GGA41798.1"/>
    </source>
</evidence>
<keyword evidence="3" id="KW-0472">Membrane</keyword>
<keyword evidence="4" id="KW-0564">Palmitate</keyword>
<proteinExistence type="predicted"/>
<evidence type="ECO:0000256" key="6">
    <source>
        <dbReference type="SAM" id="SignalP"/>
    </source>
</evidence>